<reference evidence="2 3" key="1">
    <citation type="journal article" date="2023" name="Plants (Basel)">
        <title>Bridging the Gap: Combining Genomics and Transcriptomics Approaches to Understand Stylosanthes scabra, an Orphan Legume from the Brazilian Caatinga.</title>
        <authorList>
            <person name="Ferreira-Neto J.R.C."/>
            <person name="da Silva M.D."/>
            <person name="Binneck E."/>
            <person name="de Melo N.F."/>
            <person name="da Silva R.H."/>
            <person name="de Melo A.L.T.M."/>
            <person name="Pandolfi V."/>
            <person name="Bustamante F.O."/>
            <person name="Brasileiro-Vidal A.C."/>
            <person name="Benko-Iseppon A.M."/>
        </authorList>
    </citation>
    <scope>NUCLEOTIDE SEQUENCE [LARGE SCALE GENOMIC DNA]</scope>
    <source>
        <tissue evidence="2">Leaves</tissue>
    </source>
</reference>
<feature type="compositionally biased region" description="Polar residues" evidence="1">
    <location>
        <begin position="67"/>
        <end position="83"/>
    </location>
</feature>
<dbReference type="InterPro" id="IPR004252">
    <property type="entry name" value="Probable_transposase_24"/>
</dbReference>
<feature type="compositionally biased region" description="Low complexity" evidence="1">
    <location>
        <begin position="27"/>
        <end position="44"/>
    </location>
</feature>
<feature type="region of interest" description="Disordered" evidence="1">
    <location>
        <begin position="209"/>
        <end position="228"/>
    </location>
</feature>
<protein>
    <submittedName>
        <fullName evidence="2">Uncharacterized protein</fullName>
    </submittedName>
</protein>
<name>A0ABU6TSB8_9FABA</name>
<evidence type="ECO:0000256" key="1">
    <source>
        <dbReference type="SAM" id="MobiDB-lite"/>
    </source>
</evidence>
<comment type="caution">
    <text evidence="2">The sequence shown here is derived from an EMBL/GenBank/DDBJ whole genome shotgun (WGS) entry which is preliminary data.</text>
</comment>
<proteinExistence type="predicted"/>
<feature type="compositionally biased region" description="Low complexity" evidence="1">
    <location>
        <begin position="1"/>
        <end position="13"/>
    </location>
</feature>
<evidence type="ECO:0000313" key="2">
    <source>
        <dbReference type="EMBL" id="MED6151741.1"/>
    </source>
</evidence>
<accession>A0ABU6TSB8</accession>
<gene>
    <name evidence="2" type="ORF">PIB30_085316</name>
</gene>
<organism evidence="2 3">
    <name type="scientific">Stylosanthes scabra</name>
    <dbReference type="NCBI Taxonomy" id="79078"/>
    <lineage>
        <taxon>Eukaryota</taxon>
        <taxon>Viridiplantae</taxon>
        <taxon>Streptophyta</taxon>
        <taxon>Embryophyta</taxon>
        <taxon>Tracheophyta</taxon>
        <taxon>Spermatophyta</taxon>
        <taxon>Magnoliopsida</taxon>
        <taxon>eudicotyledons</taxon>
        <taxon>Gunneridae</taxon>
        <taxon>Pentapetalae</taxon>
        <taxon>rosids</taxon>
        <taxon>fabids</taxon>
        <taxon>Fabales</taxon>
        <taxon>Fabaceae</taxon>
        <taxon>Papilionoideae</taxon>
        <taxon>50 kb inversion clade</taxon>
        <taxon>dalbergioids sensu lato</taxon>
        <taxon>Dalbergieae</taxon>
        <taxon>Pterocarpus clade</taxon>
        <taxon>Stylosanthes</taxon>
    </lineage>
</organism>
<evidence type="ECO:0000313" key="3">
    <source>
        <dbReference type="Proteomes" id="UP001341840"/>
    </source>
</evidence>
<sequence length="431" mass="47764">MSGRGTSRGSSESSRGRDRGRGRAALSSEHTLSPSPTTSTPDTSQVAPTIHLATTTPSPPPAATDAQQVDASPQLNTDSSHASQPDPPAQQRVQIPITCDGQKGFDPDNNDCTQAISDVIELMLNKPWLNYSEIPEDFQKRWFEKWAEGFTWPAAESKQIRKAFDYWARRRYQQIMRDLRGGELQRLKWMSETLRKQLLDRFANDPGFKKRQASSKANRASSKGGCLHTGGSATILKTRAKMTRSLDRPATDAEVFRATHTRKRDRSIVEKLANDLLTEFSANLEQATQQAQEEGDESAATVYPDDVWRQTLSEPCKNRVYEAGGFFTSSLRRSGYGGSSASASSTHTGSADPEVVDLREQVQNLSQSLQTQGHMLQQHIDEVRTLKDTLAERDARAEEHLKRMEEMQRQMAAFYDPLRPGSSTAAGGSGS</sequence>
<dbReference type="Proteomes" id="UP001341840">
    <property type="component" value="Unassembled WGS sequence"/>
</dbReference>
<feature type="region of interest" description="Disordered" evidence="1">
    <location>
        <begin position="1"/>
        <end position="90"/>
    </location>
</feature>
<dbReference type="EMBL" id="JASCZI010092039">
    <property type="protein sequence ID" value="MED6151741.1"/>
    <property type="molecule type" value="Genomic_DNA"/>
</dbReference>
<dbReference type="Pfam" id="PF03004">
    <property type="entry name" value="Transposase_24"/>
    <property type="match status" value="1"/>
</dbReference>
<keyword evidence="3" id="KW-1185">Reference proteome</keyword>